<dbReference type="EMBL" id="NMTY01000009">
    <property type="protein sequence ID" value="PDX81819.1"/>
    <property type="molecule type" value="Genomic_DNA"/>
</dbReference>
<proteinExistence type="predicted"/>
<comment type="caution">
    <text evidence="1">The sequence shown here is derived from an EMBL/GenBank/DDBJ whole genome shotgun (WGS) entry which is preliminary data.</text>
</comment>
<evidence type="ECO:0000313" key="2">
    <source>
        <dbReference type="Proteomes" id="UP000220005"/>
    </source>
</evidence>
<sequence>MAAAPEFPAWAVEEAARQLQITLRQLRQAQGTLYFCTLPSGLRFDLYAGLDGTLQCWRLVDGSRWEKDRRMECRDPSRNGPAVGVEPTGEGTLRIYAEQHIDPEEPDPEKKILKLLRGYAELISAPEMQHLGL</sequence>
<name>A0A2A7ARV0_9FIRM</name>
<accession>A0A2A7ARV0</accession>
<reference evidence="1 2" key="1">
    <citation type="journal article" date="2017" name="Front. Microbiol.">
        <title>New Insights into the Diversity of the Genus Faecalibacterium.</title>
        <authorList>
            <person name="Benevides L."/>
            <person name="Burman S."/>
            <person name="Martin R."/>
            <person name="Robert V."/>
            <person name="Thomas M."/>
            <person name="Miquel S."/>
            <person name="Chain F."/>
            <person name="Sokol H."/>
            <person name="Bermudez-Humaran L.G."/>
            <person name="Morrison M."/>
            <person name="Langella P."/>
            <person name="Azevedo V.A."/>
            <person name="Chatel J.M."/>
            <person name="Soares S."/>
        </authorList>
    </citation>
    <scope>NUCLEOTIDE SEQUENCE [LARGE SCALE GENOMIC DNA]</scope>
    <source>
        <strain evidence="1 2">CNCM I 4575</strain>
    </source>
</reference>
<protein>
    <submittedName>
        <fullName evidence="1">Uncharacterized protein</fullName>
    </submittedName>
</protein>
<dbReference type="RefSeq" id="WP_097839105.1">
    <property type="nucleotide sequence ID" value="NZ_NMTY01000009.1"/>
</dbReference>
<organism evidence="1 2">
    <name type="scientific">Faecalibacterium prausnitzii</name>
    <dbReference type="NCBI Taxonomy" id="853"/>
    <lineage>
        <taxon>Bacteria</taxon>
        <taxon>Bacillati</taxon>
        <taxon>Bacillota</taxon>
        <taxon>Clostridia</taxon>
        <taxon>Eubacteriales</taxon>
        <taxon>Oscillospiraceae</taxon>
        <taxon>Faecalibacterium</taxon>
    </lineage>
</organism>
<dbReference type="Proteomes" id="UP000220005">
    <property type="component" value="Unassembled WGS sequence"/>
</dbReference>
<evidence type="ECO:0000313" key="1">
    <source>
        <dbReference type="EMBL" id="PDX81819.1"/>
    </source>
</evidence>
<dbReference type="AlphaFoldDB" id="A0A2A7ARV0"/>
<gene>
    <name evidence="1" type="ORF">CGS58_04635</name>
</gene>